<dbReference type="InterPro" id="IPR005673">
    <property type="entry name" value="ABC_phos-bd_PstS"/>
</dbReference>
<dbReference type="EMBL" id="BMMU01000009">
    <property type="protein sequence ID" value="GGJ32931.1"/>
    <property type="molecule type" value="Genomic_DNA"/>
</dbReference>
<dbReference type="Pfam" id="PF12849">
    <property type="entry name" value="PBP_like_2"/>
    <property type="match status" value="1"/>
</dbReference>
<accession>A0A917NWW6</accession>
<dbReference type="AlphaFoldDB" id="A0A917NWW6"/>
<sequence length="379" mass="39196">MQRRTGTRRSRLGTPAAVAGLAVGLLLVAGCGFGDPVSGDDRTTVTVKSVADIDCARTGRLPGSGSTAQANAMSYWIRQYQQTCPPVRIAYNPVGTGGGVGQFLQGYTAFGGADSPVGTQDPKPVDGVCPGGRAVSLPMVGVPIAVGYHIPGVKNLTLDATTLAKVFDARITTWDDPAIRKLNPGVELPSLRIRPVHQSGYTGTTQNFQAYLAGAAPKAWPYQAELIWQGTESASASGSAAVASAVGSTAGSIGYFELSFAATRELRTVRIDTGAAEPVAATEQTAAAGIAGATVVGTGKDMPLRFDYRTSVAGAYPIVLVSYEIVCDRGNRAETLPALKSFLTYVASNEGQQSLAELGCAPLPESVAAEVRRVVGDLS</sequence>
<dbReference type="PANTHER" id="PTHR42996:SF1">
    <property type="entry name" value="PHOSPHATE-BINDING PROTEIN PSTS"/>
    <property type="match status" value="1"/>
</dbReference>
<dbReference type="PANTHER" id="PTHR42996">
    <property type="entry name" value="PHOSPHATE-BINDING PROTEIN PSTS"/>
    <property type="match status" value="1"/>
</dbReference>
<dbReference type="NCBIfam" id="TIGR00975">
    <property type="entry name" value="3a0107s03"/>
    <property type="match status" value="1"/>
</dbReference>
<evidence type="ECO:0000256" key="3">
    <source>
        <dbReference type="ARBA" id="ARBA00022592"/>
    </source>
</evidence>
<dbReference type="Gene3D" id="3.40.190.10">
    <property type="entry name" value="Periplasmic binding protein-like II"/>
    <property type="match status" value="2"/>
</dbReference>
<dbReference type="PIRSF" id="PIRSF002756">
    <property type="entry name" value="PstS"/>
    <property type="match status" value="1"/>
</dbReference>
<dbReference type="Proteomes" id="UP000625682">
    <property type="component" value="Unassembled WGS sequence"/>
</dbReference>
<dbReference type="SUPFAM" id="SSF53850">
    <property type="entry name" value="Periplasmic binding protein-like II"/>
    <property type="match status" value="1"/>
</dbReference>
<organism evidence="6 7">
    <name type="scientific">Streptomyces lacrimifluminis</name>
    <dbReference type="NCBI Taxonomy" id="1500077"/>
    <lineage>
        <taxon>Bacteria</taxon>
        <taxon>Bacillati</taxon>
        <taxon>Actinomycetota</taxon>
        <taxon>Actinomycetes</taxon>
        <taxon>Kitasatosporales</taxon>
        <taxon>Streptomycetaceae</taxon>
        <taxon>Streptomyces</taxon>
    </lineage>
</organism>
<keyword evidence="7" id="KW-1185">Reference proteome</keyword>
<evidence type="ECO:0000256" key="4">
    <source>
        <dbReference type="PIRNR" id="PIRNR002756"/>
    </source>
</evidence>
<dbReference type="GO" id="GO:0035435">
    <property type="term" value="P:phosphate ion transmembrane transport"/>
    <property type="evidence" value="ECO:0007669"/>
    <property type="project" value="InterPro"/>
</dbReference>
<comment type="similarity">
    <text evidence="1 4">Belongs to the PstS family.</text>
</comment>
<keyword evidence="2 4" id="KW-0813">Transport</keyword>
<evidence type="ECO:0000313" key="6">
    <source>
        <dbReference type="EMBL" id="GGJ32931.1"/>
    </source>
</evidence>
<gene>
    <name evidence="6" type="ORF">GCM10012282_31880</name>
</gene>
<reference evidence="6" key="2">
    <citation type="submission" date="2020-09" db="EMBL/GenBank/DDBJ databases">
        <authorList>
            <person name="Sun Q."/>
            <person name="Zhou Y."/>
        </authorList>
    </citation>
    <scope>NUCLEOTIDE SEQUENCE</scope>
    <source>
        <strain evidence="6">CGMCC 4.7272</strain>
    </source>
</reference>
<comment type="caution">
    <text evidence="6">The sequence shown here is derived from an EMBL/GenBank/DDBJ whole genome shotgun (WGS) entry which is preliminary data.</text>
</comment>
<dbReference type="GO" id="GO:0043190">
    <property type="term" value="C:ATP-binding cassette (ABC) transporter complex"/>
    <property type="evidence" value="ECO:0007669"/>
    <property type="project" value="InterPro"/>
</dbReference>
<dbReference type="InterPro" id="IPR050962">
    <property type="entry name" value="Phosphate-bind_PstS"/>
</dbReference>
<evidence type="ECO:0000313" key="7">
    <source>
        <dbReference type="Proteomes" id="UP000625682"/>
    </source>
</evidence>
<dbReference type="GO" id="GO:0042301">
    <property type="term" value="F:phosphate ion binding"/>
    <property type="evidence" value="ECO:0007669"/>
    <property type="project" value="InterPro"/>
</dbReference>
<dbReference type="InterPro" id="IPR024370">
    <property type="entry name" value="PBP_domain"/>
</dbReference>
<name>A0A917NWW6_9ACTN</name>
<dbReference type="PROSITE" id="PS51257">
    <property type="entry name" value="PROKAR_LIPOPROTEIN"/>
    <property type="match status" value="1"/>
</dbReference>
<evidence type="ECO:0000259" key="5">
    <source>
        <dbReference type="Pfam" id="PF12849"/>
    </source>
</evidence>
<reference evidence="6" key="1">
    <citation type="journal article" date="2014" name="Int. J. Syst. Evol. Microbiol.">
        <title>Complete genome sequence of Corynebacterium casei LMG S-19264T (=DSM 44701T), isolated from a smear-ripened cheese.</title>
        <authorList>
            <consortium name="US DOE Joint Genome Institute (JGI-PGF)"/>
            <person name="Walter F."/>
            <person name="Albersmeier A."/>
            <person name="Kalinowski J."/>
            <person name="Ruckert C."/>
        </authorList>
    </citation>
    <scope>NUCLEOTIDE SEQUENCE</scope>
    <source>
        <strain evidence="6">CGMCC 4.7272</strain>
    </source>
</reference>
<feature type="domain" description="PBP" evidence="5">
    <location>
        <begin position="59"/>
        <end position="350"/>
    </location>
</feature>
<evidence type="ECO:0000256" key="2">
    <source>
        <dbReference type="ARBA" id="ARBA00022448"/>
    </source>
</evidence>
<keyword evidence="3 4" id="KW-0592">Phosphate transport</keyword>
<dbReference type="CDD" id="cd13565">
    <property type="entry name" value="PBP2_PstS"/>
    <property type="match status" value="1"/>
</dbReference>
<dbReference type="RefSeq" id="WP_229695245.1">
    <property type="nucleotide sequence ID" value="NZ_BAABER010000025.1"/>
</dbReference>
<proteinExistence type="inferred from homology"/>
<protein>
    <recommendedName>
        <fullName evidence="4">Phosphate-binding protein</fullName>
    </recommendedName>
</protein>
<evidence type="ECO:0000256" key="1">
    <source>
        <dbReference type="ARBA" id="ARBA00008725"/>
    </source>
</evidence>